<organism evidence="2 3">
    <name type="scientific">Flagellimonas eckloniae</name>
    <dbReference type="NCBI Taxonomy" id="346185"/>
    <lineage>
        <taxon>Bacteria</taxon>
        <taxon>Pseudomonadati</taxon>
        <taxon>Bacteroidota</taxon>
        <taxon>Flavobacteriia</taxon>
        <taxon>Flavobacteriales</taxon>
        <taxon>Flavobacteriaceae</taxon>
        <taxon>Flagellimonas</taxon>
    </lineage>
</organism>
<dbReference type="EMBL" id="LCTZ01000002">
    <property type="protein sequence ID" value="KQC30329.1"/>
    <property type="molecule type" value="Genomic_DNA"/>
</dbReference>
<feature type="transmembrane region" description="Helical" evidence="1">
    <location>
        <begin position="20"/>
        <end position="39"/>
    </location>
</feature>
<dbReference type="Proteomes" id="UP000050827">
    <property type="component" value="Unassembled WGS sequence"/>
</dbReference>
<comment type="caution">
    <text evidence="2">The sequence shown here is derived from an EMBL/GenBank/DDBJ whole genome shotgun (WGS) entry which is preliminary data.</text>
</comment>
<keyword evidence="1" id="KW-0812">Transmembrane</keyword>
<evidence type="ECO:0000313" key="2">
    <source>
        <dbReference type="EMBL" id="KQC30329.1"/>
    </source>
</evidence>
<name>A0A0Q1H9G5_9FLAO</name>
<proteinExistence type="predicted"/>
<gene>
    <name evidence="2" type="ORF">AAY42_10895</name>
</gene>
<sequence>MQDNFDTINLEYVETRRVSLFAKLIAIWLSFMFVCVPMYEFISGLKQESFVCTYGIVSTCGCIIGF</sequence>
<evidence type="ECO:0000256" key="1">
    <source>
        <dbReference type="SAM" id="Phobius"/>
    </source>
</evidence>
<keyword evidence="3" id="KW-1185">Reference proteome</keyword>
<protein>
    <submittedName>
        <fullName evidence="2">Uncharacterized protein</fullName>
    </submittedName>
</protein>
<evidence type="ECO:0000313" key="3">
    <source>
        <dbReference type="Proteomes" id="UP000050827"/>
    </source>
</evidence>
<dbReference type="AlphaFoldDB" id="A0A0Q1H9G5"/>
<accession>A0A0Q1H9G5</accession>
<keyword evidence="1" id="KW-1133">Transmembrane helix</keyword>
<keyword evidence="1" id="KW-0472">Membrane</keyword>
<dbReference type="STRING" id="346185.AAY42_10895"/>
<reference evidence="2 3" key="1">
    <citation type="submission" date="2015-04" db="EMBL/GenBank/DDBJ databases">
        <title>Complete genome of flavobacterium.</title>
        <authorList>
            <person name="Kwon Y.M."/>
            <person name="Kim S.-J."/>
        </authorList>
    </citation>
    <scope>NUCLEOTIDE SEQUENCE [LARGE SCALE GENOMIC DNA]</scope>
    <source>
        <strain evidence="2 3">DK169</strain>
    </source>
</reference>